<sequence>MADRNSQGRRFSAACPCSEFGRDPLLVLGSGPDRLIAFAPSSLAFNILHAFVAIRHVAPAPTTIARNVLQSSTDIMPPARTKKRASDNVEEQPTMSQRQTVATKAGTPPLLSSSPSKRQRLGISLEQKQAIIDNLQLEITDRARRLRAQYNQQAQTLRSRIQMRVNRVPRSMLKMTMADLVTRAVEQQNRLEAASRPPPVPEKDFPPRTSPHKLAPPARPTKRLSDAMAGGDKENEQILNPKKKHRAAPAPLSPSQILSPTSSNTRSLARERPPSSPSKSSQIARPTSSPAKQHTSARSALSSMVEKAKKTGRTAPSRPLNASTASSNASAPAPATGTAPPTRTRRANTTTAAKAPSRPGTRTGKRVSDSSEGSTGTVVKKTTASTSTKRTVMGTIRKGVGAATTRKPAAPKSAPASTAGTTRVLRKRG</sequence>
<evidence type="ECO:0000256" key="8">
    <source>
        <dbReference type="ARBA" id="ARBA00023306"/>
    </source>
</evidence>
<feature type="region of interest" description="Disordered" evidence="10">
    <location>
        <begin position="188"/>
        <end position="429"/>
    </location>
</feature>
<dbReference type="PANTHER" id="PTHR16040">
    <property type="entry name" value="AUSTRALIN, ISOFORM A-RELATED"/>
    <property type="match status" value="1"/>
</dbReference>
<evidence type="ECO:0000256" key="6">
    <source>
        <dbReference type="ARBA" id="ARBA00022776"/>
    </source>
</evidence>
<organism evidence="12 13">
    <name type="scientific">Colletotrichum incanum</name>
    <name type="common">Soybean anthracnose fungus</name>
    <dbReference type="NCBI Taxonomy" id="1573173"/>
    <lineage>
        <taxon>Eukaryota</taxon>
        <taxon>Fungi</taxon>
        <taxon>Dikarya</taxon>
        <taxon>Ascomycota</taxon>
        <taxon>Pezizomycotina</taxon>
        <taxon>Sordariomycetes</taxon>
        <taxon>Hypocreomycetidae</taxon>
        <taxon>Glomerellales</taxon>
        <taxon>Glomerellaceae</taxon>
        <taxon>Colletotrichum</taxon>
        <taxon>Colletotrichum spaethianum species complex</taxon>
    </lineage>
</organism>
<feature type="domain" description="Borealin N-terminal" evidence="11">
    <location>
        <begin position="127"/>
        <end position="181"/>
    </location>
</feature>
<feature type="compositionally biased region" description="Polar residues" evidence="10">
    <location>
        <begin position="91"/>
        <end position="102"/>
    </location>
</feature>
<proteinExistence type="inferred from homology"/>
<evidence type="ECO:0000256" key="10">
    <source>
        <dbReference type="SAM" id="MobiDB-lite"/>
    </source>
</evidence>
<dbReference type="EMBL" id="LFIW01000466">
    <property type="protein sequence ID" value="KZL86329.1"/>
    <property type="molecule type" value="Genomic_DNA"/>
</dbReference>
<evidence type="ECO:0000256" key="1">
    <source>
        <dbReference type="ARBA" id="ARBA00004123"/>
    </source>
</evidence>
<evidence type="ECO:0000256" key="9">
    <source>
        <dbReference type="ARBA" id="ARBA00023328"/>
    </source>
</evidence>
<reference evidence="12 13" key="1">
    <citation type="submission" date="2015-06" db="EMBL/GenBank/DDBJ databases">
        <title>Survival trade-offs in plant roots during colonization by closely related pathogenic and mutualistic fungi.</title>
        <authorList>
            <person name="Hacquard S."/>
            <person name="Kracher B."/>
            <person name="Hiruma K."/>
            <person name="Weinman A."/>
            <person name="Muench P."/>
            <person name="Garrido Oter R."/>
            <person name="Ver Loren van Themaat E."/>
            <person name="Dallerey J.-F."/>
            <person name="Damm U."/>
            <person name="Henrissat B."/>
            <person name="Lespinet O."/>
            <person name="Thon M."/>
            <person name="Kemen E."/>
            <person name="McHardy A.C."/>
            <person name="Schulze-Lefert P."/>
            <person name="O'Connell R.J."/>
        </authorList>
    </citation>
    <scope>NUCLEOTIDE SEQUENCE [LARGE SCALE GENOMIC DNA]</scope>
    <source>
        <strain evidence="12 13">MAFF 238704</strain>
    </source>
</reference>
<comment type="similarity">
    <text evidence="3">Belongs to the borealin family.</text>
</comment>
<dbReference type="InterPro" id="IPR018867">
    <property type="entry name" value="Cell_div_borealin"/>
</dbReference>
<keyword evidence="6" id="KW-0498">Mitosis</keyword>
<feature type="compositionally biased region" description="Low complexity" evidence="10">
    <location>
        <begin position="374"/>
        <end position="392"/>
    </location>
</feature>
<keyword evidence="7" id="KW-0539">Nucleus</keyword>
<feature type="compositionally biased region" description="Low complexity" evidence="10">
    <location>
        <begin position="321"/>
        <end position="353"/>
    </location>
</feature>
<dbReference type="Pfam" id="PF10444">
    <property type="entry name" value="Nbl1_Borealin_N"/>
    <property type="match status" value="1"/>
</dbReference>
<keyword evidence="9" id="KW-0137">Centromere</keyword>
<gene>
    <name evidence="12" type="ORF">CI238_11282</name>
</gene>
<dbReference type="PANTHER" id="PTHR16040:SF7">
    <property type="entry name" value="AUSTRALIN, ISOFORM A-RELATED"/>
    <property type="match status" value="1"/>
</dbReference>
<dbReference type="InterPro" id="IPR018851">
    <property type="entry name" value="Borealin_N"/>
</dbReference>
<accession>A0A162NUH2</accession>
<dbReference type="GO" id="GO:0051301">
    <property type="term" value="P:cell division"/>
    <property type="evidence" value="ECO:0007669"/>
    <property type="project" value="UniProtKB-KW"/>
</dbReference>
<dbReference type="GO" id="GO:0032133">
    <property type="term" value="C:chromosome passenger complex"/>
    <property type="evidence" value="ECO:0007669"/>
    <property type="project" value="TreeGrafter"/>
</dbReference>
<dbReference type="GO" id="GO:0005634">
    <property type="term" value="C:nucleus"/>
    <property type="evidence" value="ECO:0007669"/>
    <property type="project" value="UniProtKB-SubCell"/>
</dbReference>
<dbReference type="STRING" id="1573173.A0A162NUH2"/>
<evidence type="ECO:0000256" key="7">
    <source>
        <dbReference type="ARBA" id="ARBA00023242"/>
    </source>
</evidence>
<comment type="subcellular location">
    <subcellularLocation>
        <location evidence="2">Chromosome</location>
        <location evidence="2">Centromere</location>
    </subcellularLocation>
    <subcellularLocation>
        <location evidence="1">Nucleus</location>
    </subcellularLocation>
</comment>
<keyword evidence="8" id="KW-0131">Cell cycle</keyword>
<dbReference type="Proteomes" id="UP000076584">
    <property type="component" value="Unassembled WGS sequence"/>
</dbReference>
<keyword evidence="4" id="KW-0158">Chromosome</keyword>
<evidence type="ECO:0000259" key="11">
    <source>
        <dbReference type="Pfam" id="PF10444"/>
    </source>
</evidence>
<feature type="compositionally biased region" description="Low complexity" evidence="10">
    <location>
        <begin position="401"/>
        <end position="422"/>
    </location>
</feature>
<feature type="compositionally biased region" description="Polar residues" evidence="10">
    <location>
        <begin position="253"/>
        <end position="267"/>
    </location>
</feature>
<dbReference type="AlphaFoldDB" id="A0A162NUH2"/>
<comment type="caution">
    <text evidence="12">The sequence shown here is derived from an EMBL/GenBank/DDBJ whole genome shotgun (WGS) entry which is preliminary data.</text>
</comment>
<evidence type="ECO:0000256" key="2">
    <source>
        <dbReference type="ARBA" id="ARBA00004584"/>
    </source>
</evidence>
<evidence type="ECO:0000256" key="3">
    <source>
        <dbReference type="ARBA" id="ARBA00009914"/>
    </source>
</evidence>
<name>A0A162NUH2_COLIC</name>
<dbReference type="GO" id="GO:0000775">
    <property type="term" value="C:chromosome, centromeric region"/>
    <property type="evidence" value="ECO:0007669"/>
    <property type="project" value="UniProtKB-SubCell"/>
</dbReference>
<feature type="compositionally biased region" description="Polar residues" evidence="10">
    <location>
        <begin position="282"/>
        <end position="302"/>
    </location>
</feature>
<protein>
    <recommendedName>
        <fullName evidence="11">Borealin N-terminal domain-containing protein</fullName>
    </recommendedName>
</protein>
<keyword evidence="13" id="KW-1185">Reference proteome</keyword>
<evidence type="ECO:0000313" key="13">
    <source>
        <dbReference type="Proteomes" id="UP000076584"/>
    </source>
</evidence>
<keyword evidence="5" id="KW-0132">Cell division</keyword>
<dbReference type="GO" id="GO:0000070">
    <property type="term" value="P:mitotic sister chromatid segregation"/>
    <property type="evidence" value="ECO:0007669"/>
    <property type="project" value="TreeGrafter"/>
</dbReference>
<evidence type="ECO:0000256" key="5">
    <source>
        <dbReference type="ARBA" id="ARBA00022618"/>
    </source>
</evidence>
<dbReference type="GO" id="GO:0051233">
    <property type="term" value="C:spindle midzone"/>
    <property type="evidence" value="ECO:0007669"/>
    <property type="project" value="TreeGrafter"/>
</dbReference>
<feature type="region of interest" description="Disordered" evidence="10">
    <location>
        <begin position="78"/>
        <end position="119"/>
    </location>
</feature>
<evidence type="ECO:0000313" key="12">
    <source>
        <dbReference type="EMBL" id="KZL86329.1"/>
    </source>
</evidence>
<evidence type="ECO:0000256" key="4">
    <source>
        <dbReference type="ARBA" id="ARBA00022454"/>
    </source>
</evidence>